<dbReference type="Gene3D" id="2.120.10.30">
    <property type="entry name" value="TolB, C-terminal domain"/>
    <property type="match status" value="1"/>
</dbReference>
<dbReference type="InterPro" id="IPR009056">
    <property type="entry name" value="Cyt_c-like_dom"/>
</dbReference>
<dbReference type="PANTHER" id="PTHR33546">
    <property type="entry name" value="LARGE, MULTIFUNCTIONAL SECRETED PROTEIN-RELATED"/>
    <property type="match status" value="1"/>
</dbReference>
<dbReference type="PROSITE" id="PS51007">
    <property type="entry name" value="CYTC"/>
    <property type="match status" value="1"/>
</dbReference>
<protein>
    <submittedName>
        <fullName evidence="6">Oxidoreductase</fullName>
    </submittedName>
</protein>
<name>A0ABT3T3R5_9GAMM</name>
<dbReference type="InterPro" id="IPR011041">
    <property type="entry name" value="Quinoprot_gluc/sorb_DH_b-prop"/>
</dbReference>
<dbReference type="SUPFAM" id="SSF46626">
    <property type="entry name" value="Cytochrome c"/>
    <property type="match status" value="1"/>
</dbReference>
<gene>
    <name evidence="6" type="ORF">EYC82_05975</name>
</gene>
<dbReference type="InterPro" id="IPR011042">
    <property type="entry name" value="6-blade_b-propeller_TolB-like"/>
</dbReference>
<evidence type="ECO:0000256" key="1">
    <source>
        <dbReference type="ARBA" id="ARBA00022617"/>
    </source>
</evidence>
<proteinExistence type="predicted"/>
<evidence type="ECO:0000259" key="5">
    <source>
        <dbReference type="PROSITE" id="PS51007"/>
    </source>
</evidence>
<comment type="caution">
    <text evidence="6">The sequence shown here is derived from an EMBL/GenBank/DDBJ whole genome shotgun (WGS) entry which is preliminary data.</text>
</comment>
<dbReference type="PANTHER" id="PTHR33546:SF1">
    <property type="entry name" value="LARGE, MULTIFUNCTIONAL SECRETED PROTEIN"/>
    <property type="match status" value="1"/>
</dbReference>
<evidence type="ECO:0000256" key="2">
    <source>
        <dbReference type="ARBA" id="ARBA00022723"/>
    </source>
</evidence>
<keyword evidence="1 4" id="KW-0349">Heme</keyword>
<feature type="domain" description="Cytochrome c" evidence="5">
    <location>
        <begin position="427"/>
        <end position="498"/>
    </location>
</feature>
<dbReference type="Pfam" id="PF22807">
    <property type="entry name" value="TrAA12"/>
    <property type="match status" value="2"/>
</dbReference>
<evidence type="ECO:0000313" key="6">
    <source>
        <dbReference type="EMBL" id="MCX2976896.1"/>
    </source>
</evidence>
<evidence type="ECO:0000256" key="3">
    <source>
        <dbReference type="ARBA" id="ARBA00023004"/>
    </source>
</evidence>
<dbReference type="Proteomes" id="UP001143304">
    <property type="component" value="Unassembled WGS sequence"/>
</dbReference>
<keyword evidence="7" id="KW-1185">Reference proteome</keyword>
<dbReference type="RefSeq" id="WP_279248637.1">
    <property type="nucleotide sequence ID" value="NZ_SHNO01000001.1"/>
</dbReference>
<organism evidence="6 7">
    <name type="scientific">Candidatus Marimicrobium litorale</name>
    <dbReference type="NCBI Taxonomy" id="2518991"/>
    <lineage>
        <taxon>Bacteria</taxon>
        <taxon>Pseudomonadati</taxon>
        <taxon>Pseudomonadota</taxon>
        <taxon>Gammaproteobacteria</taxon>
        <taxon>Cellvibrionales</taxon>
        <taxon>Halieaceae</taxon>
        <taxon>Marimicrobium</taxon>
    </lineage>
</organism>
<dbReference type="EMBL" id="SHNO01000001">
    <property type="protein sequence ID" value="MCX2976896.1"/>
    <property type="molecule type" value="Genomic_DNA"/>
</dbReference>
<dbReference type="InterPro" id="IPR036909">
    <property type="entry name" value="Cyt_c-like_dom_sf"/>
</dbReference>
<keyword evidence="2 4" id="KW-0479">Metal-binding</keyword>
<dbReference type="SUPFAM" id="SSF50952">
    <property type="entry name" value="Soluble quinoprotein glucose dehydrogenase"/>
    <property type="match status" value="1"/>
</dbReference>
<reference evidence="6" key="1">
    <citation type="submission" date="2019-02" db="EMBL/GenBank/DDBJ databases">
        <authorList>
            <person name="Li S.-H."/>
        </authorList>
    </citation>
    <scope>NUCLEOTIDE SEQUENCE</scope>
    <source>
        <strain evidence="6">IMCC11814</strain>
    </source>
</reference>
<dbReference type="Gene3D" id="1.10.760.10">
    <property type="entry name" value="Cytochrome c-like domain"/>
    <property type="match status" value="1"/>
</dbReference>
<evidence type="ECO:0000313" key="7">
    <source>
        <dbReference type="Proteomes" id="UP001143304"/>
    </source>
</evidence>
<sequence length="502" mass="55246">MRSLYIVLGVLALAPVCVVAALIATGTVDDKSLGMMLNLMTGADGPTADESTLAKRYQVPDGFQISLYTSDLPRARFLRFTPGGDLLVSRPHEGDIVLLEKDINGDGRPDGTRVLLTDLQRPLGIDIHDNWLYIAESDRISKIRFDSERGQTSGELLTVVPNLTDDGNHWSKTLRIGPDEKIYLSQGSTCNICEEEDARRATMMRFELDGSKGEIIATGLRNSVGFDWAHWDQALYATDNGRDLLGDDTPPCELNLIQPGKFYGWPYFYGDNIADPDMAADPQAAERSPTQPVHPFRAHNAPLGITFLDGSELPEDYNRSALVALHGSWNRSSLDGYKVVSLHWTPTGIEERDFLTGFLQEEGVSGRPVDVAQAQDGSIYISDDYAGAIYRVTHQPDGESSAVPVLQTTSRLDEKPPQWLANADLPAMASSGKMLYRRLGCRGCHEEGQNPSRLDALSTRLGYSATIDALAYPQAPMPAFPLSNNERRELAVYLLWNPESAD</sequence>
<accession>A0ABT3T3R5</accession>
<keyword evidence="3 4" id="KW-0408">Iron</keyword>
<dbReference type="InterPro" id="IPR054539">
    <property type="entry name" value="Beta-prop_PDH"/>
</dbReference>
<evidence type="ECO:0000256" key="4">
    <source>
        <dbReference type="PROSITE-ProRule" id="PRU00433"/>
    </source>
</evidence>